<feature type="non-terminal residue" evidence="3">
    <location>
        <position position="1279"/>
    </location>
</feature>
<feature type="transmembrane region" description="Helical" evidence="2">
    <location>
        <begin position="999"/>
        <end position="1021"/>
    </location>
</feature>
<feature type="transmembrane region" description="Helical" evidence="2">
    <location>
        <begin position="785"/>
        <end position="808"/>
    </location>
</feature>
<feature type="region of interest" description="Disordered" evidence="1">
    <location>
        <begin position="437"/>
        <end position="458"/>
    </location>
</feature>
<dbReference type="AlphaFoldDB" id="A0A1Y1ZEX4"/>
<keyword evidence="2" id="KW-1133">Transmembrane helix</keyword>
<proteinExistence type="predicted"/>
<feature type="transmembrane region" description="Helical" evidence="2">
    <location>
        <begin position="1167"/>
        <end position="1189"/>
    </location>
</feature>
<feature type="transmembrane region" description="Helical" evidence="2">
    <location>
        <begin position="931"/>
        <end position="948"/>
    </location>
</feature>
<feature type="region of interest" description="Disordered" evidence="1">
    <location>
        <begin position="1095"/>
        <end position="1117"/>
    </location>
</feature>
<dbReference type="Proteomes" id="UP000193642">
    <property type="component" value="Unassembled WGS sequence"/>
</dbReference>
<feature type="non-terminal residue" evidence="3">
    <location>
        <position position="1"/>
    </location>
</feature>
<reference evidence="3 4" key="1">
    <citation type="submission" date="2016-07" db="EMBL/GenBank/DDBJ databases">
        <title>Pervasive Adenine N6-methylation of Active Genes in Fungi.</title>
        <authorList>
            <consortium name="DOE Joint Genome Institute"/>
            <person name="Mondo S.J."/>
            <person name="Dannebaum R.O."/>
            <person name="Kuo R.C."/>
            <person name="Labutti K."/>
            <person name="Haridas S."/>
            <person name="Kuo A."/>
            <person name="Salamov A."/>
            <person name="Ahrendt S.R."/>
            <person name="Lipzen A."/>
            <person name="Sullivan W."/>
            <person name="Andreopoulos W.B."/>
            <person name="Clum A."/>
            <person name="Lindquist E."/>
            <person name="Daum C."/>
            <person name="Ramamoorthy G.K."/>
            <person name="Gryganskyi A."/>
            <person name="Culley D."/>
            <person name="Magnuson J.K."/>
            <person name="James T.Y."/>
            <person name="O'Malley M.A."/>
            <person name="Stajich J.E."/>
            <person name="Spatafora J.W."/>
            <person name="Visel A."/>
            <person name="Grigoriev I.V."/>
        </authorList>
    </citation>
    <scope>NUCLEOTIDE SEQUENCE [LARGE SCALE GENOMIC DNA]</scope>
    <source>
        <strain evidence="3 4">JEL800</strain>
    </source>
</reference>
<keyword evidence="4" id="KW-1185">Reference proteome</keyword>
<keyword evidence="2" id="KW-0812">Transmembrane</keyword>
<sequence>WVRRLVPLGSAPPAFPWFPPSPWFRWVRRLLPFSVPSLPLVPLGPAPPAFLPFPLPLVRWVGAPAFLPPCPWFRWVRRPPAFLPFPPCPWFRWVRRLLPFFRSLPALVRWVRRLLPSSVPSLPLVPLGPAPPAFFFLVVGRPFFRSLPALGSVGLFFPPWFGAPPAFLPFPPCPGSVGFRWVRRLLPSPFPPCPWSVGSALVPSPAPPPFLGSVPALVPFGSGRPAFPGFPGPLAWAPRAPPAAPWFPPSSASPPSLRLARRLLASPPCRPLLSPPLPLWGPSSVPGCAPPRSRPSSGRPPPLGLLVPPLPLCLLRAVRPGWRPRLPRSASLGGPAGPPGAAPLGRSLPRAVPPCLRCSLGVLAPRLPPRLAVSPRCGGLRARPVRAFPALSPACCRGGAPPALRRLGAARLALFFLFPGRPPRARARGRAVLSRPRSWFSPPRARSSLPFPPSRGPGAASRLPLSGFAAAGAPLAPSPVPRAPRGLGLCLPGALLAAPRSPPPLLRAARRVARRPVASWVGSCRCVAPLWVALRLSPVWGVSFAVASRSAACGRCGARGPRSPASARFGFPRVALGLLRGFLFSAGWGVAPSGPRRCPWPPSLARWPLLASAPSCAALAVPCGLRVRRLVPCPAVLRRVSVCASSPVVRLLALLLSWRPVLWLRAPGCPAASWAASPPRAVASAASWLPRAPPARLLLRCGRLVFCSAAAGPPLWPSAASALRPPRVALGVSAPGRSLVAPARRPLLVSPLPPCLSPSPLVCPVCPCAWLLPSVLVSLLSLPPWLSVVLLALLPALPSCLLAGLSFFAPPPRPRFFGASSSFSPRLPFRRRWFLPFLPSPVSLVGSRPPLLFPGPAPSGSLPARAPAPRLPLSGRPPARPSPSCFRAVVPSSPPGLLSWPWPAPLSLSSRGPLAGPSGARRRGPSRSPRVSSVVAVPSLVVASWAWFGGRAFGRVLSAGSFPCGARACLSGCVRAPWLFLCPLRVFPAGVRLSPSPGLLASAFGFLLLVSRAAVLLLGLVGGLRLSRPRCLLGFLPASLLRPPLPRLFSFLPPPVRGSPLLRSVVVLPVPLPPRARALSFLPRSALLRPPVFGSRGASGRPAAPSRPCRPGPPGVAPAASFASPGALPGPPSSGLPACALFLASLGGGAWPFFVGGVLCLVPSAPAAPFVCSLVGLPLVGFPFFARLLPPRARRLRPSRSVLPFAVLGRPRAPLLAAARLPLGRPARVLLCPFSCWGLSFVLLGPARGLPRPRPSSACVASVPALCPPRPSLLPLAWL</sequence>
<dbReference type="OrthoDB" id="1932795at2759"/>
<name>A0A1Y1ZEX4_9FUNG</name>
<dbReference type="STRING" id="329046.A0A1Y1ZEX4"/>
<organism evidence="3 4">
    <name type="scientific">Rhizoclosmatium globosum</name>
    <dbReference type="NCBI Taxonomy" id="329046"/>
    <lineage>
        <taxon>Eukaryota</taxon>
        <taxon>Fungi</taxon>
        <taxon>Fungi incertae sedis</taxon>
        <taxon>Chytridiomycota</taxon>
        <taxon>Chytridiomycota incertae sedis</taxon>
        <taxon>Chytridiomycetes</taxon>
        <taxon>Chytridiales</taxon>
        <taxon>Chytriomycetaceae</taxon>
        <taxon>Rhizoclosmatium</taxon>
    </lineage>
</organism>
<dbReference type="EMBL" id="MCGO01000434">
    <property type="protein sequence ID" value="ORY08766.1"/>
    <property type="molecule type" value="Genomic_DNA"/>
</dbReference>
<accession>A0A1Y1ZEX4</accession>
<comment type="caution">
    <text evidence="3">The sequence shown here is derived from an EMBL/GenBank/DDBJ whole genome shotgun (WGS) entry which is preliminary data.</text>
</comment>
<evidence type="ECO:0000256" key="2">
    <source>
        <dbReference type="SAM" id="Phobius"/>
    </source>
</evidence>
<evidence type="ECO:0000256" key="1">
    <source>
        <dbReference type="SAM" id="MobiDB-lite"/>
    </source>
</evidence>
<keyword evidence="2" id="KW-0472">Membrane</keyword>
<feature type="transmembrane region" description="Helical" evidence="2">
    <location>
        <begin position="1135"/>
        <end position="1155"/>
    </location>
</feature>
<gene>
    <name evidence="3" type="ORF">BCR33DRAFT_800968</name>
</gene>
<evidence type="ECO:0000313" key="4">
    <source>
        <dbReference type="Proteomes" id="UP000193642"/>
    </source>
</evidence>
<protein>
    <submittedName>
        <fullName evidence="3">Uncharacterized protein</fullName>
    </submittedName>
</protein>
<evidence type="ECO:0000313" key="3">
    <source>
        <dbReference type="EMBL" id="ORY08766.1"/>
    </source>
</evidence>